<comment type="similarity">
    <text evidence="2">Belongs to the CorA metal ion transporter (MIT) (TC 1.A.35) family.</text>
</comment>
<comment type="caution">
    <text evidence="7">The sequence shown here is derived from an EMBL/GenBank/DDBJ whole genome shotgun (WGS) entry which is preliminary data.</text>
</comment>
<feature type="transmembrane region" description="Helical" evidence="6">
    <location>
        <begin position="264"/>
        <end position="284"/>
    </location>
</feature>
<dbReference type="InterPro" id="IPR045861">
    <property type="entry name" value="CorA_cytoplasmic_dom"/>
</dbReference>
<dbReference type="GO" id="GO:0046873">
    <property type="term" value="F:metal ion transmembrane transporter activity"/>
    <property type="evidence" value="ECO:0007669"/>
    <property type="project" value="InterPro"/>
</dbReference>
<keyword evidence="5 6" id="KW-0472">Membrane</keyword>
<dbReference type="PANTHER" id="PTHR47891">
    <property type="entry name" value="TRANSPORTER-RELATED"/>
    <property type="match status" value="1"/>
</dbReference>
<dbReference type="CDD" id="cd12827">
    <property type="entry name" value="EcCorA_ZntB-like_u2"/>
    <property type="match status" value="1"/>
</dbReference>
<dbReference type="EMBL" id="DSMV01000075">
    <property type="protein sequence ID" value="HDW51338.1"/>
    <property type="molecule type" value="Genomic_DNA"/>
</dbReference>
<organism evidence="7">
    <name type="scientific">Ammonifex degensii</name>
    <dbReference type="NCBI Taxonomy" id="42838"/>
    <lineage>
        <taxon>Bacteria</taxon>
        <taxon>Bacillati</taxon>
        <taxon>Bacillota</taxon>
        <taxon>Clostridia</taxon>
        <taxon>Thermoanaerobacterales</taxon>
        <taxon>Thermoanaerobacteraceae</taxon>
        <taxon>Ammonifex</taxon>
    </lineage>
</organism>
<dbReference type="GO" id="GO:0016020">
    <property type="term" value="C:membrane"/>
    <property type="evidence" value="ECO:0007669"/>
    <property type="project" value="UniProtKB-SubCell"/>
</dbReference>
<name>A0A7C1JLC8_9THEO</name>
<dbReference type="AlphaFoldDB" id="A0A7C1JLC8"/>
<evidence type="ECO:0000256" key="3">
    <source>
        <dbReference type="ARBA" id="ARBA00022692"/>
    </source>
</evidence>
<feature type="transmembrane region" description="Helical" evidence="6">
    <location>
        <begin position="296"/>
        <end position="316"/>
    </location>
</feature>
<dbReference type="Gene3D" id="3.30.460.20">
    <property type="entry name" value="CorA soluble domain-like"/>
    <property type="match status" value="1"/>
</dbReference>
<dbReference type="Pfam" id="PF01544">
    <property type="entry name" value="CorA"/>
    <property type="match status" value="1"/>
</dbReference>
<comment type="subcellular location">
    <subcellularLocation>
        <location evidence="1">Membrane</location>
        <topology evidence="1">Multi-pass membrane protein</topology>
    </subcellularLocation>
</comment>
<sequence>MIKIYQTVAEKLVELQELEGKNLWVCLIAPTEEEIVEVSRKTGIDPEYLHHPLDDEERPRIELNADQILVIIKIPVEKKRHNYIFHDTIPLGIIITREHVVTVCLEDTPLFSELVNSPDPIYTFKRTRFLLQVLVRTAALYLRYLRQIDKRSTELQHYLSHAMRNEELLQLLEVQKSLVYFTTSLKANGIVMEKLLRTHLAKATDDSAGRLIKMRPEDEDLLEDVITENKQAIEMSTTYSAILTETMDAFASLISNNLNMVMKFLTSVTIVLSVPMIITSFYGMNVHLPFQGWAHAYLWILATIAGFSGLVTYILARKRMF</sequence>
<dbReference type="Gene3D" id="1.20.58.340">
    <property type="entry name" value="Magnesium transport protein CorA, transmembrane region"/>
    <property type="match status" value="2"/>
</dbReference>
<evidence type="ECO:0000256" key="5">
    <source>
        <dbReference type="ARBA" id="ARBA00023136"/>
    </source>
</evidence>
<dbReference type="InterPro" id="IPR047199">
    <property type="entry name" value="CorA-like"/>
</dbReference>
<gene>
    <name evidence="7" type="ORF">ENQ35_01115</name>
</gene>
<evidence type="ECO:0000256" key="6">
    <source>
        <dbReference type="SAM" id="Phobius"/>
    </source>
</evidence>
<dbReference type="InterPro" id="IPR002523">
    <property type="entry name" value="MgTranspt_CorA/ZnTranspt_ZntB"/>
</dbReference>
<keyword evidence="4 6" id="KW-1133">Transmembrane helix</keyword>
<reference evidence="7" key="1">
    <citation type="journal article" date="2020" name="mSystems">
        <title>Genome- and Community-Level Interaction Insights into Carbon Utilization and Element Cycling Functions of Hydrothermarchaeota in Hydrothermal Sediment.</title>
        <authorList>
            <person name="Zhou Z."/>
            <person name="Liu Y."/>
            <person name="Xu W."/>
            <person name="Pan J."/>
            <person name="Luo Z.H."/>
            <person name="Li M."/>
        </authorList>
    </citation>
    <scope>NUCLEOTIDE SEQUENCE [LARGE SCALE GENOMIC DNA]</scope>
    <source>
        <strain evidence="7">SpSt-301</strain>
    </source>
</reference>
<dbReference type="InterPro" id="IPR045863">
    <property type="entry name" value="CorA_TM1_TM2"/>
</dbReference>
<evidence type="ECO:0000256" key="4">
    <source>
        <dbReference type="ARBA" id="ARBA00022989"/>
    </source>
</evidence>
<protein>
    <submittedName>
        <fullName evidence="7">Magnesium transporter CorA family protein</fullName>
    </submittedName>
</protein>
<dbReference type="PANTHER" id="PTHR47891:SF2">
    <property type="entry name" value="MAGNESIUM AND COBALT TRANSPORTER"/>
    <property type="match status" value="1"/>
</dbReference>
<evidence type="ECO:0000256" key="2">
    <source>
        <dbReference type="ARBA" id="ARBA00009765"/>
    </source>
</evidence>
<dbReference type="SUPFAM" id="SSF143865">
    <property type="entry name" value="CorA soluble domain-like"/>
    <property type="match status" value="1"/>
</dbReference>
<evidence type="ECO:0000313" key="7">
    <source>
        <dbReference type="EMBL" id="HDW51338.1"/>
    </source>
</evidence>
<dbReference type="SUPFAM" id="SSF144083">
    <property type="entry name" value="Magnesium transport protein CorA, transmembrane region"/>
    <property type="match status" value="1"/>
</dbReference>
<proteinExistence type="inferred from homology"/>
<evidence type="ECO:0000256" key="1">
    <source>
        <dbReference type="ARBA" id="ARBA00004141"/>
    </source>
</evidence>
<keyword evidence="3 6" id="KW-0812">Transmembrane</keyword>
<accession>A0A7C1JLC8</accession>